<accession>A0ACC1JTF6</accession>
<organism evidence="1 2">
    <name type="scientific">Coemansia nantahalensis</name>
    <dbReference type="NCBI Taxonomy" id="2789366"/>
    <lineage>
        <taxon>Eukaryota</taxon>
        <taxon>Fungi</taxon>
        <taxon>Fungi incertae sedis</taxon>
        <taxon>Zoopagomycota</taxon>
        <taxon>Kickxellomycotina</taxon>
        <taxon>Kickxellomycetes</taxon>
        <taxon>Kickxellales</taxon>
        <taxon>Kickxellaceae</taxon>
        <taxon>Coemansia</taxon>
    </lineage>
</organism>
<keyword evidence="2" id="KW-1185">Reference proteome</keyword>
<dbReference type="EMBL" id="JANBUJ010001529">
    <property type="protein sequence ID" value="KAJ2767045.1"/>
    <property type="molecule type" value="Genomic_DNA"/>
</dbReference>
<name>A0ACC1JTF6_9FUNG</name>
<sequence length="175" mass="17781">DGRADGSGIRDGRHSSAVGPADTAADPGARQRGSGGGLYRAPGAGHAVPVGRSHRGALHEKVAEERWPADVFRPKAAAGAAGRGKARLAAALARGAAGRAAIGGRGDDGRARGQRAGPRDDGDRQRARQKGADLVAADVGQPRHRGERGAQNEHGPRVAGDCAVLRPAARARAVR</sequence>
<reference evidence="1" key="1">
    <citation type="submission" date="2022-07" db="EMBL/GenBank/DDBJ databases">
        <title>Phylogenomic reconstructions and comparative analyses of Kickxellomycotina fungi.</title>
        <authorList>
            <person name="Reynolds N.K."/>
            <person name="Stajich J.E."/>
            <person name="Barry K."/>
            <person name="Grigoriev I.V."/>
            <person name="Crous P."/>
            <person name="Smith M.E."/>
        </authorList>
    </citation>
    <scope>NUCLEOTIDE SEQUENCE</scope>
    <source>
        <strain evidence="1">CBS 109366</strain>
    </source>
</reference>
<gene>
    <name evidence="1" type="ORF">IWQ57_004116</name>
</gene>
<dbReference type="Proteomes" id="UP001140234">
    <property type="component" value="Unassembled WGS sequence"/>
</dbReference>
<protein>
    <submittedName>
        <fullName evidence="1">Uncharacterized protein</fullName>
    </submittedName>
</protein>
<feature type="non-terminal residue" evidence="1">
    <location>
        <position position="175"/>
    </location>
</feature>
<evidence type="ECO:0000313" key="1">
    <source>
        <dbReference type="EMBL" id="KAJ2767045.1"/>
    </source>
</evidence>
<proteinExistence type="predicted"/>
<evidence type="ECO:0000313" key="2">
    <source>
        <dbReference type="Proteomes" id="UP001140234"/>
    </source>
</evidence>
<feature type="non-terminal residue" evidence="1">
    <location>
        <position position="1"/>
    </location>
</feature>
<comment type="caution">
    <text evidence="1">The sequence shown here is derived from an EMBL/GenBank/DDBJ whole genome shotgun (WGS) entry which is preliminary data.</text>
</comment>